<dbReference type="Proteomes" id="UP000620262">
    <property type="component" value="Unassembled WGS sequence"/>
</dbReference>
<gene>
    <name evidence="1" type="ORF">H4W29_000291</name>
</gene>
<evidence type="ECO:0000313" key="2">
    <source>
        <dbReference type="Proteomes" id="UP000620262"/>
    </source>
</evidence>
<accession>A0ABR9IIV0</accession>
<organism evidence="1 2">
    <name type="scientific">Rhizobium viscosum</name>
    <name type="common">Arthrobacter viscosus</name>
    <dbReference type="NCBI Taxonomy" id="1673"/>
    <lineage>
        <taxon>Bacteria</taxon>
        <taxon>Pseudomonadati</taxon>
        <taxon>Pseudomonadota</taxon>
        <taxon>Alphaproteobacteria</taxon>
        <taxon>Hyphomicrobiales</taxon>
        <taxon>Rhizobiaceae</taxon>
        <taxon>Rhizobium/Agrobacterium group</taxon>
        <taxon>Rhizobium</taxon>
    </lineage>
</organism>
<dbReference type="RefSeq" id="WP_192727373.1">
    <property type="nucleotide sequence ID" value="NZ_BAAAVL010000003.1"/>
</dbReference>
<protein>
    <submittedName>
        <fullName evidence="1">Uncharacterized protein</fullName>
    </submittedName>
</protein>
<reference evidence="1 2" key="1">
    <citation type="submission" date="2020-10" db="EMBL/GenBank/DDBJ databases">
        <title>Sequencing the genomes of 1000 actinobacteria strains.</title>
        <authorList>
            <person name="Klenk H.-P."/>
        </authorList>
    </citation>
    <scope>NUCLEOTIDE SEQUENCE [LARGE SCALE GENOMIC DNA]</scope>
    <source>
        <strain evidence="1 2">DSM 7307</strain>
    </source>
</reference>
<name>A0ABR9IIV0_RHIVS</name>
<sequence>MDDQQLLDIARQAFLDAKEEIRRLRNKIAHDTCPLAIGDRITIVDGANEYDGIVTSISSAADKRELLDPVVGLASGWSVQGPKVKKDGERSKHGFGLSSLEAVLTNGKWVVTRQSLNDIFGI</sequence>
<evidence type="ECO:0000313" key="1">
    <source>
        <dbReference type="EMBL" id="MBE1503110.1"/>
    </source>
</evidence>
<comment type="caution">
    <text evidence="1">The sequence shown here is derived from an EMBL/GenBank/DDBJ whole genome shotgun (WGS) entry which is preliminary data.</text>
</comment>
<proteinExistence type="predicted"/>
<dbReference type="EMBL" id="JADBEC010000001">
    <property type="protein sequence ID" value="MBE1503110.1"/>
    <property type="molecule type" value="Genomic_DNA"/>
</dbReference>
<keyword evidence="2" id="KW-1185">Reference proteome</keyword>